<evidence type="ECO:0000256" key="2">
    <source>
        <dbReference type="SAM" id="Phobius"/>
    </source>
</evidence>
<dbReference type="AlphaFoldDB" id="A0AAQ4NWS9"/>
<evidence type="ECO:0000259" key="3">
    <source>
        <dbReference type="PROSITE" id="PS50835"/>
    </source>
</evidence>
<dbReference type="GO" id="GO:0035723">
    <property type="term" value="P:interleukin-15-mediated signaling pathway"/>
    <property type="evidence" value="ECO:0007669"/>
    <property type="project" value="TreeGrafter"/>
</dbReference>
<evidence type="ECO:0000313" key="5">
    <source>
        <dbReference type="Proteomes" id="UP000007635"/>
    </source>
</evidence>
<keyword evidence="5" id="KW-1185">Reference proteome</keyword>
<dbReference type="Proteomes" id="UP000007635">
    <property type="component" value="Chromosome I"/>
</dbReference>
<dbReference type="PANTHER" id="PTHR11422">
    <property type="entry name" value="T-CELL SURFACE GLYCOPROTEIN CD4"/>
    <property type="match status" value="1"/>
</dbReference>
<dbReference type="InterPro" id="IPR013783">
    <property type="entry name" value="Ig-like_fold"/>
</dbReference>
<accession>A0AAQ4NWS9</accession>
<dbReference type="GO" id="GO:0045121">
    <property type="term" value="C:membrane raft"/>
    <property type="evidence" value="ECO:0007669"/>
    <property type="project" value="TreeGrafter"/>
</dbReference>
<feature type="compositionally biased region" description="Low complexity" evidence="1">
    <location>
        <begin position="1"/>
        <end position="18"/>
    </location>
</feature>
<feature type="domain" description="Ig-like" evidence="3">
    <location>
        <begin position="166"/>
        <end position="252"/>
    </location>
</feature>
<sequence>MGASSVLSHRKCSSSSRSSGRDEQSFFRTETSDMMSSLIRFLLVGLLPTVVRCSRGAVLLYSRLGGDALLPCYSPVPLDCSSITWTFYQGGRVRFTEEVREGRVSAVSDKSSRLTLASNCSLAVRDLVVDDAGSYHCKTHQQSITAVYLSLLAITSSSTVTELQPGGRIALSCTVFTYYDTGLCAGRPAPFDLTWASEDGVTLRNGTRQELIFSTRCSLTLVTKLRREDNNRKLRCQVSSQENGTAAFLDFTSAFLFQTTPTAQNPVQLPISRIVLCVALPVMVLIVSFFTWRGDRKRAKAFAAGMELQEMN</sequence>
<name>A0AAQ4NWS9_GASAC</name>
<dbReference type="GO" id="GO:0042289">
    <property type="term" value="F:MHC class II protein binding"/>
    <property type="evidence" value="ECO:0007669"/>
    <property type="project" value="TreeGrafter"/>
</dbReference>
<reference evidence="4" key="2">
    <citation type="submission" date="2025-08" db="UniProtKB">
        <authorList>
            <consortium name="Ensembl"/>
        </authorList>
    </citation>
    <scope>IDENTIFICATION</scope>
</reference>
<dbReference type="GeneTree" id="ENSGT00940000174101"/>
<feature type="region of interest" description="Disordered" evidence="1">
    <location>
        <begin position="1"/>
        <end position="26"/>
    </location>
</feature>
<dbReference type="Pfam" id="PF07686">
    <property type="entry name" value="V-set"/>
    <property type="match status" value="1"/>
</dbReference>
<dbReference type="Ensembl" id="ENSGACT00000040307.1">
    <property type="protein sequence ID" value="ENSGACP00000030897.1"/>
    <property type="gene ID" value="ENSGACG00000026590.1"/>
</dbReference>
<dbReference type="InterPro" id="IPR036179">
    <property type="entry name" value="Ig-like_dom_sf"/>
</dbReference>
<dbReference type="GO" id="GO:1990782">
    <property type="term" value="F:protein tyrosine kinase binding"/>
    <property type="evidence" value="ECO:0007669"/>
    <property type="project" value="TreeGrafter"/>
</dbReference>
<keyword evidence="2" id="KW-1133">Transmembrane helix</keyword>
<dbReference type="InterPro" id="IPR013106">
    <property type="entry name" value="Ig_V-set"/>
</dbReference>
<proteinExistence type="predicted"/>
<feature type="domain" description="Ig-like" evidence="3">
    <location>
        <begin position="48"/>
        <end position="161"/>
    </location>
</feature>
<dbReference type="PROSITE" id="PS50835">
    <property type="entry name" value="IG_LIKE"/>
    <property type="match status" value="2"/>
</dbReference>
<reference evidence="4 5" key="1">
    <citation type="journal article" date="2021" name="G3 (Bethesda)">
        <title>Improved contiguity of the threespine stickleback genome using long-read sequencing.</title>
        <authorList>
            <person name="Nath S."/>
            <person name="Shaw D.E."/>
            <person name="White M.A."/>
        </authorList>
    </citation>
    <scope>NUCLEOTIDE SEQUENCE [LARGE SCALE GENOMIC DNA]</scope>
    <source>
        <strain evidence="4 5">Lake Benthic</strain>
    </source>
</reference>
<organism evidence="4 5">
    <name type="scientific">Gasterosteus aculeatus aculeatus</name>
    <name type="common">three-spined stickleback</name>
    <dbReference type="NCBI Taxonomy" id="481459"/>
    <lineage>
        <taxon>Eukaryota</taxon>
        <taxon>Metazoa</taxon>
        <taxon>Chordata</taxon>
        <taxon>Craniata</taxon>
        <taxon>Vertebrata</taxon>
        <taxon>Euteleostomi</taxon>
        <taxon>Actinopterygii</taxon>
        <taxon>Neopterygii</taxon>
        <taxon>Teleostei</taxon>
        <taxon>Neoteleostei</taxon>
        <taxon>Acanthomorphata</taxon>
        <taxon>Eupercaria</taxon>
        <taxon>Perciformes</taxon>
        <taxon>Cottioidei</taxon>
        <taxon>Gasterosteales</taxon>
        <taxon>Gasterosteidae</taxon>
        <taxon>Gasterosteus</taxon>
    </lineage>
</organism>
<protein>
    <recommendedName>
        <fullName evidence="3">Ig-like domain-containing protein</fullName>
    </recommendedName>
</protein>
<dbReference type="GO" id="GO:0009897">
    <property type="term" value="C:external side of plasma membrane"/>
    <property type="evidence" value="ECO:0007669"/>
    <property type="project" value="TreeGrafter"/>
</dbReference>
<evidence type="ECO:0000313" key="4">
    <source>
        <dbReference type="Ensembl" id="ENSGACP00000030897.1"/>
    </source>
</evidence>
<dbReference type="Gene3D" id="2.60.40.10">
    <property type="entry name" value="Immunoglobulins"/>
    <property type="match status" value="1"/>
</dbReference>
<dbReference type="PANTHER" id="PTHR11422:SF5">
    <property type="entry name" value="DIVERSE IMMUNOGLOBULIN DOMAIN-CONTAINING PROTEIN 1.1 ISOFORM X1-RELATED"/>
    <property type="match status" value="1"/>
</dbReference>
<dbReference type="SUPFAM" id="SSF48726">
    <property type="entry name" value="Immunoglobulin"/>
    <property type="match status" value="1"/>
</dbReference>
<evidence type="ECO:0000256" key="1">
    <source>
        <dbReference type="SAM" id="MobiDB-lite"/>
    </source>
</evidence>
<dbReference type="GO" id="GO:0042110">
    <property type="term" value="P:T cell activation"/>
    <property type="evidence" value="ECO:0007669"/>
    <property type="project" value="TreeGrafter"/>
</dbReference>
<reference evidence="4" key="3">
    <citation type="submission" date="2025-09" db="UniProtKB">
        <authorList>
            <consortium name="Ensembl"/>
        </authorList>
    </citation>
    <scope>IDENTIFICATION</scope>
</reference>
<keyword evidence="2" id="KW-0472">Membrane</keyword>
<feature type="transmembrane region" description="Helical" evidence="2">
    <location>
        <begin position="271"/>
        <end position="292"/>
    </location>
</feature>
<keyword evidence="2" id="KW-0812">Transmembrane</keyword>
<dbReference type="GO" id="GO:0070374">
    <property type="term" value="P:positive regulation of ERK1 and ERK2 cascade"/>
    <property type="evidence" value="ECO:0007669"/>
    <property type="project" value="TreeGrafter"/>
</dbReference>
<dbReference type="InterPro" id="IPR007110">
    <property type="entry name" value="Ig-like_dom"/>
</dbReference>